<evidence type="ECO:0000256" key="6">
    <source>
        <dbReference type="ARBA" id="ARBA00023001"/>
    </source>
</evidence>
<evidence type="ECO:0000259" key="18">
    <source>
        <dbReference type="PROSITE" id="PS51164"/>
    </source>
</evidence>
<feature type="signal peptide" evidence="17">
    <location>
        <begin position="1"/>
        <end position="21"/>
    </location>
</feature>
<evidence type="ECO:0000256" key="17">
    <source>
        <dbReference type="SAM" id="SignalP"/>
    </source>
</evidence>
<dbReference type="PROSITE" id="PS00562">
    <property type="entry name" value="CBM1_1"/>
    <property type="match status" value="1"/>
</dbReference>
<dbReference type="Pfam" id="PF03443">
    <property type="entry name" value="AA9"/>
    <property type="match status" value="1"/>
</dbReference>
<evidence type="ECO:0000313" key="20">
    <source>
        <dbReference type="Proteomes" id="UP000521872"/>
    </source>
</evidence>
<keyword evidence="10 15" id="KW-1015">Disulfide bond</keyword>
<dbReference type="GO" id="GO:0008810">
    <property type="term" value="F:cellulase activity"/>
    <property type="evidence" value="ECO:0007669"/>
    <property type="project" value="UniProtKB-UniRule"/>
</dbReference>
<evidence type="ECO:0000256" key="4">
    <source>
        <dbReference type="ARBA" id="ARBA00022723"/>
    </source>
</evidence>
<proteinExistence type="inferred from homology"/>
<comment type="domain">
    <text evidence="15">Has a modular structure: an endo-beta-1,4-glucanase catalytic module at the N-terminus, a linker rich in serines and threonines, and a C-terminal carbohydrate-binding module (CBM).</text>
</comment>
<keyword evidence="4" id="KW-0479">Metal-binding</keyword>
<feature type="domain" description="CBM1" evidence="18">
    <location>
        <begin position="353"/>
        <end position="388"/>
    </location>
</feature>
<keyword evidence="11 15" id="KW-0119">Carbohydrate metabolism</keyword>
<evidence type="ECO:0000256" key="1">
    <source>
        <dbReference type="ARBA" id="ARBA00001973"/>
    </source>
</evidence>
<evidence type="ECO:0000256" key="3">
    <source>
        <dbReference type="ARBA" id="ARBA00022525"/>
    </source>
</evidence>
<dbReference type="GO" id="GO:0030248">
    <property type="term" value="F:cellulose binding"/>
    <property type="evidence" value="ECO:0007669"/>
    <property type="project" value="UniProtKB-UniRule"/>
</dbReference>
<organism evidence="19 20">
    <name type="scientific">Agrocybe pediades</name>
    <dbReference type="NCBI Taxonomy" id="84607"/>
    <lineage>
        <taxon>Eukaryota</taxon>
        <taxon>Fungi</taxon>
        <taxon>Dikarya</taxon>
        <taxon>Basidiomycota</taxon>
        <taxon>Agaricomycotina</taxon>
        <taxon>Agaricomycetes</taxon>
        <taxon>Agaricomycetidae</taxon>
        <taxon>Agaricales</taxon>
        <taxon>Agaricineae</taxon>
        <taxon>Strophariaceae</taxon>
        <taxon>Agrocybe</taxon>
    </lineage>
</organism>
<comment type="function">
    <text evidence="15">Lytic polysaccharide monooxygenase (LMPO) that depolymerizes crystalline and amorphous polysaccharides via the oxidation of scissile alpha- or beta-(1-4)-glycosidic bonds, yielding C1 and/or C4 oxidation products. Catalysis by LPMOs requires the reduction of the active-site copper from Cu(II) to Cu(I) by a reducing agent and H(2)O(2) or O(2) as a cosubstrate.</text>
</comment>
<dbReference type="InterPro" id="IPR035971">
    <property type="entry name" value="CBD_sf"/>
</dbReference>
<evidence type="ECO:0000256" key="13">
    <source>
        <dbReference type="ARBA" id="ARBA00044502"/>
    </source>
</evidence>
<dbReference type="PROSITE" id="PS51164">
    <property type="entry name" value="CBM1_2"/>
    <property type="match status" value="1"/>
</dbReference>
<evidence type="ECO:0000256" key="15">
    <source>
        <dbReference type="RuleBase" id="RU368122"/>
    </source>
</evidence>
<dbReference type="PANTHER" id="PTHR33353">
    <property type="entry name" value="PUTATIVE (AFU_ORTHOLOGUE AFUA_1G12560)-RELATED"/>
    <property type="match status" value="1"/>
</dbReference>
<keyword evidence="12 15" id="KW-0624">Polysaccharide degradation</keyword>
<reference evidence="19 20" key="1">
    <citation type="submission" date="2019-12" db="EMBL/GenBank/DDBJ databases">
        <authorList>
            <person name="Floudas D."/>
            <person name="Bentzer J."/>
            <person name="Ahren D."/>
            <person name="Johansson T."/>
            <person name="Persson P."/>
            <person name="Tunlid A."/>
        </authorList>
    </citation>
    <scope>NUCLEOTIDE SEQUENCE [LARGE SCALE GENOMIC DNA]</scope>
    <source>
        <strain evidence="19 20">CBS 102.39</strain>
    </source>
</reference>
<evidence type="ECO:0000256" key="9">
    <source>
        <dbReference type="ARBA" id="ARBA00023033"/>
    </source>
</evidence>
<comment type="catalytic activity">
    <reaction evidence="14 15">
        <text>[(1-&gt;4)-beta-D-glucosyl]n+m + reduced acceptor + O2 = 4-dehydro-beta-D-glucosyl-[(1-&gt;4)-beta-D-glucosyl]n-1 + [(1-&gt;4)-beta-D-glucosyl]m + acceptor + H2O.</text>
        <dbReference type="EC" id="1.14.99.56"/>
    </reaction>
</comment>
<keyword evidence="20" id="KW-1185">Reference proteome</keyword>
<keyword evidence="9" id="KW-0503">Monooxygenase</keyword>
<evidence type="ECO:0000256" key="10">
    <source>
        <dbReference type="ARBA" id="ARBA00023157"/>
    </source>
</evidence>
<feature type="region of interest" description="Disordered" evidence="16">
    <location>
        <begin position="304"/>
        <end position="352"/>
    </location>
</feature>
<gene>
    <name evidence="19" type="ORF">D9613_000780</name>
</gene>
<dbReference type="EC" id="1.14.99.56" evidence="15"/>
<dbReference type="GO" id="GO:0005576">
    <property type="term" value="C:extracellular region"/>
    <property type="evidence" value="ECO:0007669"/>
    <property type="project" value="UniProtKB-SubCell"/>
</dbReference>
<evidence type="ECO:0000256" key="5">
    <source>
        <dbReference type="ARBA" id="ARBA00022729"/>
    </source>
</evidence>
<dbReference type="Proteomes" id="UP000521872">
    <property type="component" value="Unassembled WGS sequence"/>
</dbReference>
<dbReference type="CDD" id="cd21175">
    <property type="entry name" value="LPMO_AA9"/>
    <property type="match status" value="1"/>
</dbReference>
<evidence type="ECO:0000256" key="8">
    <source>
        <dbReference type="ARBA" id="ARBA00023008"/>
    </source>
</evidence>
<protein>
    <recommendedName>
        <fullName evidence="15">AA9 family lytic polysaccharide monooxygenase</fullName>
        <ecNumber evidence="15">1.14.99.56</ecNumber>
    </recommendedName>
    <alternativeName>
        <fullName evidence="15">Endo-beta-1,4-glucanase</fullName>
    </alternativeName>
    <alternativeName>
        <fullName evidence="15">Glycosyl hydrolase 61 family protein</fullName>
    </alternativeName>
</protein>
<dbReference type="GO" id="GO:0004497">
    <property type="term" value="F:monooxygenase activity"/>
    <property type="evidence" value="ECO:0007669"/>
    <property type="project" value="UniProtKB-KW"/>
</dbReference>
<dbReference type="AlphaFoldDB" id="A0A8H4R1F4"/>
<name>A0A8H4R1F4_9AGAR</name>
<feature type="chain" id="PRO_5034765795" description="AA9 family lytic polysaccharide monooxygenase" evidence="17">
    <location>
        <begin position="22"/>
        <end position="389"/>
    </location>
</feature>
<evidence type="ECO:0000256" key="12">
    <source>
        <dbReference type="ARBA" id="ARBA00023326"/>
    </source>
</evidence>
<evidence type="ECO:0000256" key="14">
    <source>
        <dbReference type="ARBA" id="ARBA00045077"/>
    </source>
</evidence>
<sequence length="389" mass="40342">MTYLRLLLLVFIACLLQKGCGNHPRDASPSAIFFRRFQSWSEEENPSSVVLPDMRLALTTAAFIASAAAHATFQELWINGVDAGNSCVRLPASNSPVQSVTTNDLACNIAGTSQGVCSVNAGDQLTVEMHQQPGDRSCSNEAIGGDHFGPVQVYMAAVSDARTAVGSSQSWFKVAEMGMPSNNPNYWGTQVLNDNCGHFTFTVPKDIAPGNYLVRAEVIALHVASSAGGAQFYMSCYQINVSGSGSAKPPTVKFPGAYSANDPGILINIHQTLSTYVIPGPTPYGTTAPSVAATPWPTTATWNTANQPKTVPTVVPGGPQTTPSSGSGSTTAGGSPATTTVQTSAPSPTSGAGAASLYGQCGGNGWTGPTSCAQGTCQVLNPYYSQCLN</sequence>
<keyword evidence="8" id="KW-0186">Copper</keyword>
<evidence type="ECO:0000256" key="11">
    <source>
        <dbReference type="ARBA" id="ARBA00023277"/>
    </source>
</evidence>
<accession>A0A8H4R1F4</accession>
<comment type="subcellular location">
    <subcellularLocation>
        <location evidence="2 15">Secreted</location>
    </subcellularLocation>
</comment>
<comment type="similarity">
    <text evidence="13">Belongs to the polysaccharide monooxygenase AA9 family.</text>
</comment>
<evidence type="ECO:0000256" key="16">
    <source>
        <dbReference type="SAM" id="MobiDB-lite"/>
    </source>
</evidence>
<keyword evidence="5 17" id="KW-0732">Signal</keyword>
<dbReference type="Pfam" id="PF00734">
    <property type="entry name" value="CBM_1"/>
    <property type="match status" value="1"/>
</dbReference>
<dbReference type="SMART" id="SM00236">
    <property type="entry name" value="fCBD"/>
    <property type="match status" value="1"/>
</dbReference>
<dbReference type="InterPro" id="IPR000254">
    <property type="entry name" value="CBD"/>
</dbReference>
<comment type="cofactor">
    <cofactor evidence="1">
        <name>Cu(2+)</name>
        <dbReference type="ChEBI" id="CHEBI:29036"/>
    </cofactor>
</comment>
<dbReference type="Gene3D" id="2.70.50.70">
    <property type="match status" value="1"/>
</dbReference>
<dbReference type="SUPFAM" id="SSF57180">
    <property type="entry name" value="Cellulose-binding domain"/>
    <property type="match status" value="1"/>
</dbReference>
<dbReference type="EMBL" id="JAACJL010000015">
    <property type="protein sequence ID" value="KAF4620619.1"/>
    <property type="molecule type" value="Genomic_DNA"/>
</dbReference>
<dbReference type="GO" id="GO:0046872">
    <property type="term" value="F:metal ion binding"/>
    <property type="evidence" value="ECO:0007669"/>
    <property type="project" value="UniProtKB-KW"/>
</dbReference>
<dbReference type="GO" id="GO:0030245">
    <property type="term" value="P:cellulose catabolic process"/>
    <property type="evidence" value="ECO:0007669"/>
    <property type="project" value="UniProtKB-UniRule"/>
</dbReference>
<comment type="caution">
    <text evidence="19">The sequence shown here is derived from an EMBL/GenBank/DDBJ whole genome shotgun (WGS) entry which is preliminary data.</text>
</comment>
<dbReference type="InterPro" id="IPR049892">
    <property type="entry name" value="AA9"/>
</dbReference>
<keyword evidence="3 15" id="KW-0964">Secreted</keyword>
<evidence type="ECO:0000256" key="7">
    <source>
        <dbReference type="ARBA" id="ARBA00023002"/>
    </source>
</evidence>
<keyword evidence="7" id="KW-0560">Oxidoreductase</keyword>
<dbReference type="PANTHER" id="PTHR33353:SF9">
    <property type="entry name" value="ENDOGLUCANASE II"/>
    <property type="match status" value="1"/>
</dbReference>
<evidence type="ECO:0000313" key="19">
    <source>
        <dbReference type="EMBL" id="KAF4620619.1"/>
    </source>
</evidence>
<dbReference type="InterPro" id="IPR005103">
    <property type="entry name" value="AA9_LPMO"/>
</dbReference>
<evidence type="ECO:0000256" key="2">
    <source>
        <dbReference type="ARBA" id="ARBA00004613"/>
    </source>
</evidence>
<keyword evidence="6 15" id="KW-0136">Cellulose degradation</keyword>